<dbReference type="Proteomes" id="UP001163046">
    <property type="component" value="Unassembled WGS sequence"/>
</dbReference>
<proteinExistence type="predicted"/>
<dbReference type="AlphaFoldDB" id="A0A9W9Z9L3"/>
<dbReference type="EMBL" id="MU826380">
    <property type="protein sequence ID" value="KAJ7377375.1"/>
    <property type="molecule type" value="Genomic_DNA"/>
</dbReference>
<dbReference type="Pfam" id="PF07690">
    <property type="entry name" value="MFS_1"/>
    <property type="match status" value="2"/>
</dbReference>
<dbReference type="InterPro" id="IPR036259">
    <property type="entry name" value="MFS_trans_sf"/>
</dbReference>
<feature type="transmembrane region" description="Helical" evidence="1">
    <location>
        <begin position="412"/>
        <end position="435"/>
    </location>
</feature>
<feature type="transmembrane region" description="Helical" evidence="1">
    <location>
        <begin position="247"/>
        <end position="269"/>
    </location>
</feature>
<dbReference type="Gene3D" id="1.20.1250.20">
    <property type="entry name" value="MFS general substrate transporter like domains"/>
    <property type="match status" value="2"/>
</dbReference>
<evidence type="ECO:0000313" key="3">
    <source>
        <dbReference type="Proteomes" id="UP001163046"/>
    </source>
</evidence>
<name>A0A9W9Z9L3_9CNID</name>
<protein>
    <recommendedName>
        <fullName evidence="4">Major facilitator superfamily (MFS) profile domain-containing protein</fullName>
    </recommendedName>
</protein>
<keyword evidence="1" id="KW-0812">Transmembrane</keyword>
<dbReference type="InterPro" id="IPR050327">
    <property type="entry name" value="Proton-linked_MCT"/>
</dbReference>
<feature type="transmembrane region" description="Helical" evidence="1">
    <location>
        <begin position="372"/>
        <end position="400"/>
    </location>
</feature>
<keyword evidence="1" id="KW-1133">Transmembrane helix</keyword>
<dbReference type="GO" id="GO:0022857">
    <property type="term" value="F:transmembrane transporter activity"/>
    <property type="evidence" value="ECO:0007669"/>
    <property type="project" value="InterPro"/>
</dbReference>
<dbReference type="PANTHER" id="PTHR11360:SF251">
    <property type="entry name" value="MAJOR FACILITATOR SUPERFAMILY (MFS) PROFILE DOMAIN-CONTAINING PROTEIN"/>
    <property type="match status" value="1"/>
</dbReference>
<accession>A0A9W9Z9L3</accession>
<feature type="transmembrane region" description="Helical" evidence="1">
    <location>
        <begin position="441"/>
        <end position="465"/>
    </location>
</feature>
<dbReference type="SUPFAM" id="SSF103473">
    <property type="entry name" value="MFS general substrate transporter"/>
    <property type="match status" value="2"/>
</dbReference>
<keyword evidence="3" id="KW-1185">Reference proteome</keyword>
<sequence>MGPLLQHFIDMVGWRGTYRIISVPLFVMAWVCGATFGDPIQDPPKSTPQNCSENPGDLEIHSLKTLSTMETGVVSLGHVDNLKNIAIHNDGGKSSEERKGDFSECHYRNQIQRTNEIKSLDVVAASTSEDKNSTGSDNTGKLSKLVDFSVFKVPSYTIVVISFTMMVFGHYIPQMHLVKYCLDLGISADSASRLYIFIGLSSSVARIVTGRLCDVTWVNPILIYQFGALLVGFATVVLPVIRSYTGIAAFAVIYGFGDGIFITTMNSLLMFTVDEKRRAAAMGLGNCLLSIGVAAGPPIAGLGEETCRIAYYDQIQKTAASPDSVCSWVVSICASMCQALNLGFSVSYGVLLPELMKQFSEGRQKTVWRPVIRSYTGIAAFAVIYGFGDGIFITTMNSLLMFTVDEKRRAAAMGLGCCLLSIGIAAGPPMAGLLADMFGCYTWSFFMAGILTQLAGLVPLVLFCLGKKKGFDLK</sequence>
<dbReference type="OrthoDB" id="6509908at2759"/>
<dbReference type="PANTHER" id="PTHR11360">
    <property type="entry name" value="MONOCARBOXYLATE TRANSPORTER"/>
    <property type="match status" value="1"/>
</dbReference>
<keyword evidence="1" id="KW-0472">Membrane</keyword>
<feature type="transmembrane region" description="Helical" evidence="1">
    <location>
        <begin position="20"/>
        <end position="37"/>
    </location>
</feature>
<feature type="transmembrane region" description="Helical" evidence="1">
    <location>
        <begin position="221"/>
        <end position="241"/>
    </location>
</feature>
<comment type="caution">
    <text evidence="2">The sequence shown here is derived from an EMBL/GenBank/DDBJ whole genome shotgun (WGS) entry which is preliminary data.</text>
</comment>
<organism evidence="2 3">
    <name type="scientific">Desmophyllum pertusum</name>
    <dbReference type="NCBI Taxonomy" id="174260"/>
    <lineage>
        <taxon>Eukaryota</taxon>
        <taxon>Metazoa</taxon>
        <taxon>Cnidaria</taxon>
        <taxon>Anthozoa</taxon>
        <taxon>Hexacorallia</taxon>
        <taxon>Scleractinia</taxon>
        <taxon>Caryophylliina</taxon>
        <taxon>Caryophylliidae</taxon>
        <taxon>Desmophyllum</taxon>
    </lineage>
</organism>
<gene>
    <name evidence="2" type="ORF">OS493_029735</name>
</gene>
<dbReference type="InterPro" id="IPR011701">
    <property type="entry name" value="MFS"/>
</dbReference>
<reference evidence="2" key="1">
    <citation type="submission" date="2023-01" db="EMBL/GenBank/DDBJ databases">
        <title>Genome assembly of the deep-sea coral Lophelia pertusa.</title>
        <authorList>
            <person name="Herrera S."/>
            <person name="Cordes E."/>
        </authorList>
    </citation>
    <scope>NUCLEOTIDE SEQUENCE</scope>
    <source>
        <strain evidence="2">USNM1676648</strain>
        <tissue evidence="2">Polyp</tissue>
    </source>
</reference>
<feature type="transmembrane region" description="Helical" evidence="1">
    <location>
        <begin position="153"/>
        <end position="172"/>
    </location>
</feature>
<evidence type="ECO:0000256" key="1">
    <source>
        <dbReference type="SAM" id="Phobius"/>
    </source>
</evidence>
<evidence type="ECO:0000313" key="2">
    <source>
        <dbReference type="EMBL" id="KAJ7377375.1"/>
    </source>
</evidence>
<evidence type="ECO:0008006" key="4">
    <source>
        <dbReference type="Google" id="ProtNLM"/>
    </source>
</evidence>